<keyword evidence="3" id="KW-0808">Transferase</keyword>
<keyword evidence="4" id="KW-1185">Reference proteome</keyword>
<dbReference type="SUPFAM" id="SSF53448">
    <property type="entry name" value="Nucleotide-diphospho-sugar transferases"/>
    <property type="match status" value="1"/>
</dbReference>
<dbReference type="InterPro" id="IPR001173">
    <property type="entry name" value="Glyco_trans_2-like"/>
</dbReference>
<gene>
    <name evidence="3" type="ORF">EFBL_3692</name>
</gene>
<dbReference type="Gene3D" id="3.90.550.10">
    <property type="entry name" value="Spore Coat Polysaccharide Biosynthesis Protein SpsA, Chain A"/>
    <property type="match status" value="1"/>
</dbReference>
<comment type="similarity">
    <text evidence="1">Belongs to the glycosyltransferase 2 family.</text>
</comment>
<dbReference type="Pfam" id="PF00535">
    <property type="entry name" value="Glycos_transf_2"/>
    <property type="match status" value="1"/>
</dbReference>
<dbReference type="AlphaFoldDB" id="A0A292YSV9"/>
<dbReference type="RefSeq" id="WP_165912619.1">
    <property type="nucleotide sequence ID" value="NZ_BDUF01000112.1"/>
</dbReference>
<dbReference type="GO" id="GO:0016758">
    <property type="term" value="F:hexosyltransferase activity"/>
    <property type="evidence" value="ECO:0007669"/>
    <property type="project" value="UniProtKB-ARBA"/>
</dbReference>
<sequence length="249" mass="29604">MPKVSVIIPTYNRGSFVIHAIESVLAQTFKDYEIIVVDDGSADNTRELVKKYGDKVRYIHQKNQGPSAARNTGIRHAKGKYIAFCDSDDRFLPDKLQKQMDYIKRHPDCRFLYTWYYNVDAEGRRTKLRKPTKCKGREHLQYCLFTRRFTIRTSTVLIHKKCFQKVGMFNEKYLYSQDWDMWLRLASRYRGDCLQEPLSEYLLHGNNRSSLSVKTYHPEIIKSTLKLYGWSNKKLKKLEKKYGIKRRKH</sequence>
<evidence type="ECO:0000256" key="1">
    <source>
        <dbReference type="ARBA" id="ARBA00006739"/>
    </source>
</evidence>
<protein>
    <submittedName>
        <fullName evidence="3">Glycosyl transferase</fullName>
    </submittedName>
</protein>
<dbReference type="InterPro" id="IPR029044">
    <property type="entry name" value="Nucleotide-diphossugar_trans"/>
</dbReference>
<comment type="caution">
    <text evidence="3">The sequence shown here is derived from an EMBL/GenBank/DDBJ whole genome shotgun (WGS) entry which is preliminary data.</text>
</comment>
<dbReference type="Proteomes" id="UP000217785">
    <property type="component" value="Unassembled WGS sequence"/>
</dbReference>
<name>A0A292YSV9_9BACL</name>
<evidence type="ECO:0000259" key="2">
    <source>
        <dbReference type="Pfam" id="PF00535"/>
    </source>
</evidence>
<evidence type="ECO:0000313" key="3">
    <source>
        <dbReference type="EMBL" id="GAX92001.1"/>
    </source>
</evidence>
<dbReference type="EMBL" id="BDUF01000112">
    <property type="protein sequence ID" value="GAX92001.1"/>
    <property type="molecule type" value="Genomic_DNA"/>
</dbReference>
<evidence type="ECO:0000313" key="4">
    <source>
        <dbReference type="Proteomes" id="UP000217785"/>
    </source>
</evidence>
<organism evidence="3 4">
    <name type="scientific">Effusibacillus lacus</name>
    <dbReference type="NCBI Taxonomy" id="1348429"/>
    <lineage>
        <taxon>Bacteria</taxon>
        <taxon>Bacillati</taxon>
        <taxon>Bacillota</taxon>
        <taxon>Bacilli</taxon>
        <taxon>Bacillales</taxon>
        <taxon>Alicyclobacillaceae</taxon>
        <taxon>Effusibacillus</taxon>
    </lineage>
</organism>
<dbReference type="PANTHER" id="PTHR22916:SF3">
    <property type="entry name" value="UDP-GLCNAC:BETAGAL BETA-1,3-N-ACETYLGLUCOSAMINYLTRANSFERASE-LIKE PROTEIN 1"/>
    <property type="match status" value="1"/>
</dbReference>
<proteinExistence type="inferred from homology"/>
<feature type="domain" description="Glycosyltransferase 2-like" evidence="2">
    <location>
        <begin position="5"/>
        <end position="142"/>
    </location>
</feature>
<reference evidence="4" key="1">
    <citation type="submission" date="2017-07" db="EMBL/GenBank/DDBJ databases">
        <title>Draft genome sequence of Effusibacillus lacus strain skLN1.</title>
        <authorList>
            <person name="Watanabe M."/>
            <person name="Kojima H."/>
            <person name="Fukui M."/>
        </authorList>
    </citation>
    <scope>NUCLEOTIDE SEQUENCE [LARGE SCALE GENOMIC DNA]</scope>
    <source>
        <strain evidence="4">skLN1</strain>
    </source>
</reference>
<dbReference type="PANTHER" id="PTHR22916">
    <property type="entry name" value="GLYCOSYLTRANSFERASE"/>
    <property type="match status" value="1"/>
</dbReference>
<accession>A0A292YSV9</accession>